<proteinExistence type="predicted"/>
<dbReference type="InterPro" id="IPR013786">
    <property type="entry name" value="AcylCoA_DH/ox_N"/>
</dbReference>
<sequence length="374" mass="41366">MNQFARNLMDNDWSEAAMLDAVSAVIRRDLQPMTTQIDLEGIYPERVMRNLGAAGAFYHHLPASGHVESMNLPVAVKAMSRVSEECMSTGFAVWCQDTCGWYLENAANSMVQEQWIRTVASGKTLGGTGMSNTMKAFAGIERLRLQGRRVEGGYLVNGNLPWVSNLGRGHVFGTLFALEGASHQSVMTLVDCDMPGFTLKQMAHFTALEGSGTYACIFDDVFIPDAMIIDENGAAFLHHSKAGIVLLQIGMGLGVAQSCIDISRETESLLSHVNRYLDDRPDDLQNELNEINEAVMALAETPYEYAKEYFRAVLQVRLRVSEITLRSAQSAMLHSGAKGYLRTAPAQRKLREAYFVAMITPSIKHLRKELAEMS</sequence>
<dbReference type="PANTHER" id="PTHR43884:SF12">
    <property type="entry name" value="ISOVALERYL-COA DEHYDROGENASE, MITOCHONDRIAL-RELATED"/>
    <property type="match status" value="1"/>
</dbReference>
<dbReference type="SUPFAM" id="SSF56645">
    <property type="entry name" value="Acyl-CoA dehydrogenase NM domain-like"/>
    <property type="match status" value="1"/>
</dbReference>
<dbReference type="InterPro" id="IPR037069">
    <property type="entry name" value="AcylCoA_DH/ox_N_sf"/>
</dbReference>
<dbReference type="Gene3D" id="2.40.110.10">
    <property type="entry name" value="Butyryl-CoA Dehydrogenase, subunit A, domain 2"/>
    <property type="match status" value="1"/>
</dbReference>
<dbReference type="Pfam" id="PF02771">
    <property type="entry name" value="Acyl-CoA_dh_N"/>
    <property type="match status" value="1"/>
</dbReference>
<protein>
    <submittedName>
        <fullName evidence="2">Acyl-CoA dehydrogenase</fullName>
    </submittedName>
</protein>
<dbReference type="AlphaFoldDB" id="A0A845U3N4"/>
<dbReference type="InterPro" id="IPR009100">
    <property type="entry name" value="AcylCoA_DH/oxidase_NM_dom_sf"/>
</dbReference>
<comment type="caution">
    <text evidence="2">The sequence shown here is derived from an EMBL/GenBank/DDBJ whole genome shotgun (WGS) entry which is preliminary data.</text>
</comment>
<organism evidence="2">
    <name type="scientific">Acidithiobacillus ferrianus</name>
    <dbReference type="NCBI Taxonomy" id="2678518"/>
    <lineage>
        <taxon>Bacteria</taxon>
        <taxon>Pseudomonadati</taxon>
        <taxon>Pseudomonadota</taxon>
        <taxon>Acidithiobacillia</taxon>
        <taxon>Acidithiobacillales</taxon>
        <taxon>Acidithiobacillaceae</taxon>
        <taxon>Acidithiobacillus</taxon>
    </lineage>
</organism>
<dbReference type="GO" id="GO:0003995">
    <property type="term" value="F:acyl-CoA dehydrogenase activity"/>
    <property type="evidence" value="ECO:0007669"/>
    <property type="project" value="TreeGrafter"/>
</dbReference>
<evidence type="ECO:0000259" key="1">
    <source>
        <dbReference type="Pfam" id="PF02771"/>
    </source>
</evidence>
<dbReference type="RefSeq" id="WP_163096808.1">
    <property type="nucleotide sequence ID" value="NZ_CP127523.1"/>
</dbReference>
<dbReference type="PIRSF" id="PIRSF016578">
    <property type="entry name" value="HsaA"/>
    <property type="match status" value="1"/>
</dbReference>
<dbReference type="PANTHER" id="PTHR43884">
    <property type="entry name" value="ACYL-COA DEHYDROGENASE"/>
    <property type="match status" value="1"/>
</dbReference>
<reference evidence="2" key="1">
    <citation type="submission" date="2019-11" db="EMBL/GenBank/DDBJ databases">
        <title>Acidithiobacillus ferrianus sp. nov.: a facultatively anaerobic and extremely acidophilic chemolithoautotroph.</title>
        <authorList>
            <person name="Norris P.R."/>
            <person name="Falagan C."/>
            <person name="Moya-Beltran A."/>
            <person name="Castro M."/>
            <person name="Quatrini R."/>
            <person name="Johnson D.B."/>
        </authorList>
    </citation>
    <scope>NUCLEOTIDE SEQUENCE [LARGE SCALE GENOMIC DNA]</scope>
    <source>
        <strain evidence="2">MG</strain>
    </source>
</reference>
<dbReference type="InterPro" id="IPR046373">
    <property type="entry name" value="Acyl-CoA_Oxase/DH_mid-dom_sf"/>
</dbReference>
<dbReference type="GO" id="GO:0050660">
    <property type="term" value="F:flavin adenine dinucleotide binding"/>
    <property type="evidence" value="ECO:0007669"/>
    <property type="project" value="InterPro"/>
</dbReference>
<name>A0A845U3N4_9PROT</name>
<feature type="domain" description="Acyl-CoA dehydrogenase/oxidase N-terminal" evidence="1">
    <location>
        <begin position="16"/>
        <end position="123"/>
    </location>
</feature>
<dbReference type="Gene3D" id="1.10.540.10">
    <property type="entry name" value="Acyl-CoA dehydrogenase/oxidase, N-terminal domain"/>
    <property type="match status" value="1"/>
</dbReference>
<evidence type="ECO:0000313" key="2">
    <source>
        <dbReference type="EMBL" id="NDU41846.1"/>
    </source>
</evidence>
<dbReference type="EMBL" id="WNJL01000016">
    <property type="protein sequence ID" value="NDU41846.1"/>
    <property type="molecule type" value="Genomic_DNA"/>
</dbReference>
<accession>A0A845U3N4</accession>
<gene>
    <name evidence="2" type="ORF">GL267_04060</name>
</gene>